<evidence type="ECO:0000256" key="5">
    <source>
        <dbReference type="ARBA" id="ARBA00023004"/>
    </source>
</evidence>
<dbReference type="PROSITE" id="PS51007">
    <property type="entry name" value="CYTC"/>
    <property type="match status" value="1"/>
</dbReference>
<dbReference type="SUPFAM" id="SSF46626">
    <property type="entry name" value="Cytochrome c"/>
    <property type="match status" value="1"/>
</dbReference>
<keyword evidence="1" id="KW-0813">Transport</keyword>
<evidence type="ECO:0000256" key="2">
    <source>
        <dbReference type="ARBA" id="ARBA00022617"/>
    </source>
</evidence>
<gene>
    <name evidence="9" type="ORF">FHS76_001908</name>
</gene>
<proteinExistence type="predicted"/>
<evidence type="ECO:0000256" key="1">
    <source>
        <dbReference type="ARBA" id="ARBA00022448"/>
    </source>
</evidence>
<evidence type="ECO:0000313" key="10">
    <source>
        <dbReference type="Proteomes" id="UP000555546"/>
    </source>
</evidence>
<organism evidence="9 10">
    <name type="scientific">Brucella daejeonensis</name>
    <dbReference type="NCBI Taxonomy" id="659015"/>
    <lineage>
        <taxon>Bacteria</taxon>
        <taxon>Pseudomonadati</taxon>
        <taxon>Pseudomonadota</taxon>
        <taxon>Alphaproteobacteria</taxon>
        <taxon>Hyphomicrobiales</taxon>
        <taxon>Brucellaceae</taxon>
        <taxon>Brucella/Ochrobactrum group</taxon>
        <taxon>Brucella</taxon>
    </lineage>
</organism>
<reference evidence="9 10" key="1">
    <citation type="submission" date="2020-08" db="EMBL/GenBank/DDBJ databases">
        <title>Genomic Encyclopedia of Type Strains, Phase IV (KMG-IV): sequencing the most valuable type-strain genomes for metagenomic binning, comparative biology and taxonomic classification.</title>
        <authorList>
            <person name="Goeker M."/>
        </authorList>
    </citation>
    <scope>NUCLEOTIDE SEQUENCE [LARGE SCALE GENOMIC DNA]</scope>
    <source>
        <strain evidence="9 10">DSM 26944</strain>
    </source>
</reference>
<protein>
    <submittedName>
        <fullName evidence="9">Cytochrome c</fullName>
    </submittedName>
</protein>
<keyword evidence="2 6" id="KW-0349">Heme</keyword>
<evidence type="ECO:0000256" key="4">
    <source>
        <dbReference type="ARBA" id="ARBA00022982"/>
    </source>
</evidence>
<feature type="chain" id="PRO_5031094457" evidence="7">
    <location>
        <begin position="24"/>
        <end position="136"/>
    </location>
</feature>
<dbReference type="InterPro" id="IPR009056">
    <property type="entry name" value="Cyt_c-like_dom"/>
</dbReference>
<keyword evidence="5 6" id="KW-0408">Iron</keyword>
<dbReference type="GO" id="GO:0009055">
    <property type="term" value="F:electron transfer activity"/>
    <property type="evidence" value="ECO:0007669"/>
    <property type="project" value="InterPro"/>
</dbReference>
<keyword evidence="7" id="KW-0732">Signal</keyword>
<evidence type="ECO:0000256" key="6">
    <source>
        <dbReference type="PROSITE-ProRule" id="PRU00433"/>
    </source>
</evidence>
<dbReference type="InterPro" id="IPR036909">
    <property type="entry name" value="Cyt_c-like_dom_sf"/>
</dbReference>
<dbReference type="PRINTS" id="PR00604">
    <property type="entry name" value="CYTCHRMECIAB"/>
</dbReference>
<comment type="caution">
    <text evidence="9">The sequence shown here is derived from an EMBL/GenBank/DDBJ whole genome shotgun (WGS) entry which is preliminary data.</text>
</comment>
<feature type="signal peptide" evidence="7">
    <location>
        <begin position="1"/>
        <end position="23"/>
    </location>
</feature>
<dbReference type="GO" id="GO:0046872">
    <property type="term" value="F:metal ion binding"/>
    <property type="evidence" value="ECO:0007669"/>
    <property type="project" value="UniProtKB-KW"/>
</dbReference>
<dbReference type="AlphaFoldDB" id="A0A7W9AWS5"/>
<evidence type="ECO:0000313" key="9">
    <source>
        <dbReference type="EMBL" id="MBB5702033.1"/>
    </source>
</evidence>
<name>A0A7W9AWS5_9HYPH</name>
<sequence>MQISYFLVPLAFAGILFVSSAAAANEANDVNEANAMAGEKLFRRCSVCHTADADESRRGPSLKGVVGRKAASYPGYPYSDAMRKAAADGLVWNEEELKSFLKKPQAKVKGTWMAFAGLTRDKDLENMIAYLKQHSE</sequence>
<dbReference type="Proteomes" id="UP000555546">
    <property type="component" value="Unassembled WGS sequence"/>
</dbReference>
<keyword evidence="3 6" id="KW-0479">Metal-binding</keyword>
<dbReference type="RefSeq" id="WP_183651160.1">
    <property type="nucleotide sequence ID" value="NZ_JACIJG010000006.1"/>
</dbReference>
<dbReference type="Gene3D" id="1.10.760.10">
    <property type="entry name" value="Cytochrome c-like domain"/>
    <property type="match status" value="1"/>
</dbReference>
<keyword evidence="4" id="KW-0249">Electron transport</keyword>
<dbReference type="Pfam" id="PF00034">
    <property type="entry name" value="Cytochrom_C"/>
    <property type="match status" value="1"/>
</dbReference>
<dbReference type="PANTHER" id="PTHR11961">
    <property type="entry name" value="CYTOCHROME C"/>
    <property type="match status" value="1"/>
</dbReference>
<evidence type="ECO:0000256" key="7">
    <source>
        <dbReference type="SAM" id="SignalP"/>
    </source>
</evidence>
<dbReference type="GO" id="GO:0020037">
    <property type="term" value="F:heme binding"/>
    <property type="evidence" value="ECO:0007669"/>
    <property type="project" value="InterPro"/>
</dbReference>
<evidence type="ECO:0000259" key="8">
    <source>
        <dbReference type="PROSITE" id="PS51007"/>
    </source>
</evidence>
<accession>A0A7W9AWS5</accession>
<dbReference type="EMBL" id="JACIJG010000006">
    <property type="protein sequence ID" value="MBB5702033.1"/>
    <property type="molecule type" value="Genomic_DNA"/>
</dbReference>
<evidence type="ECO:0000256" key="3">
    <source>
        <dbReference type="ARBA" id="ARBA00022723"/>
    </source>
</evidence>
<keyword evidence="10" id="KW-1185">Reference proteome</keyword>
<dbReference type="InterPro" id="IPR002327">
    <property type="entry name" value="Cyt_c_1A/1B"/>
</dbReference>
<feature type="domain" description="Cytochrome c" evidence="8">
    <location>
        <begin position="33"/>
        <end position="135"/>
    </location>
</feature>